<name>T1JL41_STRMM</name>
<protein>
    <submittedName>
        <fullName evidence="2">Uncharacterized protein</fullName>
    </submittedName>
</protein>
<evidence type="ECO:0000313" key="2">
    <source>
        <dbReference type="EnsemblMetazoa" id="SMAR014571-PA"/>
    </source>
</evidence>
<dbReference type="EnsemblMetazoa" id="SMAR014571-RA">
    <property type="protein sequence ID" value="SMAR014571-PA"/>
    <property type="gene ID" value="SMAR014571"/>
</dbReference>
<reference evidence="3" key="1">
    <citation type="submission" date="2011-05" db="EMBL/GenBank/DDBJ databases">
        <authorList>
            <person name="Richards S.R."/>
            <person name="Qu J."/>
            <person name="Jiang H."/>
            <person name="Jhangiani S.N."/>
            <person name="Agravi P."/>
            <person name="Goodspeed R."/>
            <person name="Gross S."/>
            <person name="Mandapat C."/>
            <person name="Jackson L."/>
            <person name="Mathew T."/>
            <person name="Pu L."/>
            <person name="Thornton R."/>
            <person name="Saada N."/>
            <person name="Wilczek-Boney K.B."/>
            <person name="Lee S."/>
            <person name="Kovar C."/>
            <person name="Wu Y."/>
            <person name="Scherer S.E."/>
            <person name="Worley K.C."/>
            <person name="Muzny D.M."/>
            <person name="Gibbs R."/>
        </authorList>
    </citation>
    <scope>NUCLEOTIDE SEQUENCE</scope>
    <source>
        <strain evidence="3">Brora</strain>
    </source>
</reference>
<evidence type="ECO:0000313" key="3">
    <source>
        <dbReference type="Proteomes" id="UP000014500"/>
    </source>
</evidence>
<evidence type="ECO:0000256" key="1">
    <source>
        <dbReference type="SAM" id="MobiDB-lite"/>
    </source>
</evidence>
<dbReference type="HOGENOM" id="CLU_453692_0_0_1"/>
<organism evidence="2 3">
    <name type="scientific">Strigamia maritima</name>
    <name type="common">European centipede</name>
    <name type="synonym">Geophilus maritimus</name>
    <dbReference type="NCBI Taxonomy" id="126957"/>
    <lineage>
        <taxon>Eukaryota</taxon>
        <taxon>Metazoa</taxon>
        <taxon>Ecdysozoa</taxon>
        <taxon>Arthropoda</taxon>
        <taxon>Myriapoda</taxon>
        <taxon>Chilopoda</taxon>
        <taxon>Pleurostigmophora</taxon>
        <taxon>Geophilomorpha</taxon>
        <taxon>Linotaeniidae</taxon>
        <taxon>Strigamia</taxon>
    </lineage>
</organism>
<proteinExistence type="predicted"/>
<feature type="region of interest" description="Disordered" evidence="1">
    <location>
        <begin position="370"/>
        <end position="446"/>
    </location>
</feature>
<dbReference type="AlphaFoldDB" id="T1JL41"/>
<accession>T1JL41</accession>
<sequence length="602" mass="68247">MQTTLRTSDSLQSHHVSNIGRVFNNQRIEVSIKAPIVPHFQTSTVEPLEVFEHGSTFPVIDTTTTFPGHIVTSSPRERNPSIIFGGFDEPVRVPNQNLDPNNEQTPFLSHQTVFFQEAASKQKFSMAASNGGNFENLANFPQLIENGPVKSNFSFSRLNPKIRKPVIDNHVTESVQPSGQQQIVMHQNTAHHHNSQKPSLLIPGPIQGPVTTKQSKQIHFHVSPIENNEKRVDFRVNSNQKHNLQSKNLQKTAVRTFHSLPLQIQQQLRKLNGGKQASKMAVGPKLQTTSNIQQSQKIVAAHNSQLNKPFLQHEKKNDQPQLKLKQHIHVDNLQHQLKSGQNSNQHHLLQNQQLSQQTPQQNQPILQQNNQIPQQSQQNQHRNHQIPQQSLQIPQQSLQIPQQSLQIPQQSLQIPQQNHQNQQQNQQIQKQQHQITQQQNQQISQQSHQIPQQIHNSLHQHHIQNTPVVLLDEQLIGQQSQTSFHPNQHRTIVNTPMVILDEELVSQQSQPAEQTQIINELSTDDDLSNQPTSDDPDGDGITGIAGINYPTFSHIFKTSFQCKDKPTLPGTYADMEAKCQSKRSDFNNGFIVKSRPMGGKLH</sequence>
<dbReference type="EMBL" id="JH431846">
    <property type="status" value="NOT_ANNOTATED_CDS"/>
    <property type="molecule type" value="Genomic_DNA"/>
</dbReference>
<keyword evidence="3" id="KW-1185">Reference proteome</keyword>
<dbReference type="Proteomes" id="UP000014500">
    <property type="component" value="Unassembled WGS sequence"/>
</dbReference>
<reference evidence="2" key="2">
    <citation type="submission" date="2015-02" db="UniProtKB">
        <authorList>
            <consortium name="EnsemblMetazoa"/>
        </authorList>
    </citation>
    <scope>IDENTIFICATION</scope>
</reference>
<feature type="region of interest" description="Disordered" evidence="1">
    <location>
        <begin position="521"/>
        <end position="541"/>
    </location>
</feature>